<organism evidence="1 2">
    <name type="scientific">Staphylococcus agnetis</name>
    <dbReference type="NCBI Taxonomy" id="985762"/>
    <lineage>
        <taxon>Bacteria</taxon>
        <taxon>Bacillati</taxon>
        <taxon>Bacillota</taxon>
        <taxon>Bacilli</taxon>
        <taxon>Bacillales</taxon>
        <taxon>Staphylococcaceae</taxon>
        <taxon>Staphylococcus</taxon>
    </lineage>
</organism>
<evidence type="ECO:0000313" key="1">
    <source>
        <dbReference type="EMBL" id="UXU56844.1"/>
    </source>
</evidence>
<dbReference type="EMBL" id="CP094809">
    <property type="protein sequence ID" value="UXU56844.1"/>
    <property type="molecule type" value="Genomic_DNA"/>
</dbReference>
<dbReference type="AlphaFoldDB" id="A0ABD7TSY3"/>
<protein>
    <submittedName>
        <fullName evidence="1">DUF771 domain-containing protein</fullName>
    </submittedName>
</protein>
<dbReference type="InterPro" id="IPR008489">
    <property type="entry name" value="DUF771"/>
</dbReference>
<gene>
    <name evidence="1" type="ORF">MUA95_09790</name>
</gene>
<proteinExistence type="predicted"/>
<reference evidence="1" key="1">
    <citation type="submission" date="2022-03" db="EMBL/GenBank/DDBJ databases">
        <title>Comparative Genomics of East African Camel-Associated Staphylococcaceae spp.: Diversity and Inheritance of Traits Involved in Host-Pathogen Interactions.</title>
        <authorList>
            <person name="Akarsu H."/>
            <person name="Liljander A."/>
            <person name="Younan M."/>
            <person name="Brodard I."/>
            <person name="Glucks I."/>
            <person name="Labroussaa F."/>
            <person name="Overesch G."/>
            <person name="Kuhnert P."/>
            <person name="Perreten V."/>
            <person name="Drexler J.F."/>
            <person name="Corman V.M."/>
            <person name="Falquet L."/>
            <person name="Jores J."/>
        </authorList>
    </citation>
    <scope>NUCLEOTIDE SEQUENCE</scope>
    <source>
        <strain evidence="1">IVB6197</strain>
    </source>
</reference>
<dbReference type="Proteomes" id="UP001065705">
    <property type="component" value="Chromosome"/>
</dbReference>
<dbReference type="Pfam" id="PF05595">
    <property type="entry name" value="DUF771"/>
    <property type="match status" value="1"/>
</dbReference>
<dbReference type="RefSeq" id="WP_262626282.1">
    <property type="nucleotide sequence ID" value="NZ_CP094809.1"/>
</dbReference>
<sequence>MRQTLQVSIAIPDTHVMLSLDEYQEYKKLELKGKYFTLSQLAKRIDRSEEWIKKHIIDNPRNRRQIESFSKFSTGKGTGYMFHAEKILDWLDNHFEEVVKG</sequence>
<name>A0ABD7TSY3_9STAP</name>
<accession>A0ABD7TSY3</accession>
<evidence type="ECO:0000313" key="2">
    <source>
        <dbReference type="Proteomes" id="UP001065705"/>
    </source>
</evidence>